<organism evidence="2 3">
    <name type="scientific">Theropithecus gelada</name>
    <name type="common">Gelada baboon</name>
    <dbReference type="NCBI Taxonomy" id="9565"/>
    <lineage>
        <taxon>Eukaryota</taxon>
        <taxon>Metazoa</taxon>
        <taxon>Chordata</taxon>
        <taxon>Craniata</taxon>
        <taxon>Vertebrata</taxon>
        <taxon>Euteleostomi</taxon>
        <taxon>Mammalia</taxon>
        <taxon>Eutheria</taxon>
        <taxon>Euarchontoglires</taxon>
        <taxon>Primates</taxon>
        <taxon>Haplorrhini</taxon>
        <taxon>Catarrhini</taxon>
        <taxon>Cercopithecidae</taxon>
        <taxon>Cercopithecinae</taxon>
        <taxon>Theropithecus</taxon>
    </lineage>
</organism>
<dbReference type="Proteomes" id="UP000694411">
    <property type="component" value="Chromosome X"/>
</dbReference>
<dbReference type="AlphaFoldDB" id="A0A8D2EPH4"/>
<reference evidence="2" key="2">
    <citation type="submission" date="2025-08" db="UniProtKB">
        <authorList>
            <consortium name="Ensembl"/>
        </authorList>
    </citation>
    <scope>IDENTIFICATION</scope>
</reference>
<dbReference type="Ensembl" id="ENSTGET00000010749.1">
    <property type="protein sequence ID" value="ENSTGEP00000008903.1"/>
    <property type="gene ID" value="ENSTGEG00000007331.1"/>
</dbReference>
<sequence>MLAPPPTVPAAGQVRGRGRSWQSLVVTESTPAHQSREKSQGLFTTNRFTETLSLCNPGPFSKPWPSSRPSNNLLCDLNLLPFQFPNFLSPTTSSRWSRGDLCNLDALVSSQFISPFLAAPTSPTHGSSTA</sequence>
<name>A0A8D2EPH4_THEGE</name>
<feature type="region of interest" description="Disordered" evidence="1">
    <location>
        <begin position="1"/>
        <end position="42"/>
    </location>
</feature>
<evidence type="ECO:0000313" key="3">
    <source>
        <dbReference type="Proteomes" id="UP000694411"/>
    </source>
</evidence>
<feature type="compositionally biased region" description="Polar residues" evidence="1">
    <location>
        <begin position="20"/>
        <end position="33"/>
    </location>
</feature>
<protein>
    <submittedName>
        <fullName evidence="2">Uncharacterized protein</fullName>
    </submittedName>
</protein>
<accession>A0A8D2EPH4</accession>
<reference evidence="2" key="1">
    <citation type="submission" date="2018-05" db="EMBL/GenBank/DDBJ databases">
        <title>Whole genome of Theropithecus gelada.</title>
        <authorList>
            <person name="Chiou K.L."/>
            <person name="Snyder-Mackler N."/>
        </authorList>
    </citation>
    <scope>NUCLEOTIDE SEQUENCE [LARGE SCALE GENOMIC DNA]</scope>
</reference>
<evidence type="ECO:0000313" key="2">
    <source>
        <dbReference type="Ensembl" id="ENSTGEP00000008903.1"/>
    </source>
</evidence>
<keyword evidence="3" id="KW-1185">Reference proteome</keyword>
<proteinExistence type="predicted"/>
<evidence type="ECO:0000256" key="1">
    <source>
        <dbReference type="SAM" id="MobiDB-lite"/>
    </source>
</evidence>
<reference evidence="2" key="3">
    <citation type="submission" date="2025-09" db="UniProtKB">
        <authorList>
            <consortium name="Ensembl"/>
        </authorList>
    </citation>
    <scope>IDENTIFICATION</scope>
</reference>